<accession>A0AAQ1UFL8</accession>
<name>A0AAQ1UFL8_9BACT</name>
<dbReference type="AlphaFoldDB" id="A0AAQ1UFL8"/>
<proteinExistence type="predicted"/>
<gene>
    <name evidence="1" type="ORF">NCTC13063_00072</name>
</gene>
<sequence>MNPLTEVAAVDKDGKLGVSLKYNVRYIQGANGNNINATTAGYYVRFRPNTSNTNTNLSTNTATPLYDNANYQTNYYKQSDKITYFTVELVKGNQILDTRVVTVILLPAATFDIK</sequence>
<evidence type="ECO:0000313" key="1">
    <source>
        <dbReference type="EMBL" id="SUB78826.1"/>
    </source>
</evidence>
<reference evidence="1 2" key="1">
    <citation type="submission" date="2018-06" db="EMBL/GenBank/DDBJ databases">
        <authorList>
            <consortium name="Pathogen Informatics"/>
            <person name="Doyle S."/>
        </authorList>
    </citation>
    <scope>NUCLEOTIDE SEQUENCE [LARGE SCALE GENOMIC DNA]</scope>
    <source>
        <strain evidence="1 2">NCTC13063</strain>
    </source>
</reference>
<dbReference type="EMBL" id="UGTJ01000001">
    <property type="protein sequence ID" value="SUB78826.1"/>
    <property type="molecule type" value="Genomic_DNA"/>
</dbReference>
<protein>
    <submittedName>
        <fullName evidence="1">Uncharacterized protein</fullName>
    </submittedName>
</protein>
<organism evidence="1 2">
    <name type="scientific">Segatella buccae</name>
    <dbReference type="NCBI Taxonomy" id="28126"/>
    <lineage>
        <taxon>Bacteria</taxon>
        <taxon>Pseudomonadati</taxon>
        <taxon>Bacteroidota</taxon>
        <taxon>Bacteroidia</taxon>
        <taxon>Bacteroidales</taxon>
        <taxon>Prevotellaceae</taxon>
        <taxon>Segatella</taxon>
    </lineage>
</organism>
<evidence type="ECO:0000313" key="2">
    <source>
        <dbReference type="Proteomes" id="UP000255283"/>
    </source>
</evidence>
<comment type="caution">
    <text evidence="1">The sequence shown here is derived from an EMBL/GenBank/DDBJ whole genome shotgun (WGS) entry which is preliminary data.</text>
</comment>
<dbReference type="Proteomes" id="UP000255283">
    <property type="component" value="Unassembled WGS sequence"/>
</dbReference>